<dbReference type="GO" id="GO:0003700">
    <property type="term" value="F:DNA-binding transcription factor activity"/>
    <property type="evidence" value="ECO:0007669"/>
    <property type="project" value="InterPro"/>
</dbReference>
<dbReference type="Pfam" id="PF12833">
    <property type="entry name" value="HTH_18"/>
    <property type="match status" value="1"/>
</dbReference>
<evidence type="ECO:0000256" key="1">
    <source>
        <dbReference type="ARBA" id="ARBA00023015"/>
    </source>
</evidence>
<dbReference type="PANTHER" id="PTHR43280:SF2">
    <property type="entry name" value="HTH-TYPE TRANSCRIPTIONAL REGULATOR EXSA"/>
    <property type="match status" value="1"/>
</dbReference>
<reference key="1">
    <citation type="submission" date="2009-08" db="EMBL/GenBank/DDBJ databases">
        <title>The genome sequence of Spirochaeta thermophila DSM6192.</title>
        <authorList>
            <person name="Angelov A."/>
            <person name="Mientus M."/>
            <person name="Wittenberg S."/>
            <person name="Lehmann R."/>
            <person name="Liesegang H."/>
            <person name="Daniel R."/>
            <person name="Liebl W."/>
        </authorList>
    </citation>
    <scope>NUCLEOTIDE SEQUENCE</scope>
    <source>
        <strain>DSM 6192</strain>
    </source>
</reference>
<keyword evidence="1" id="KW-0805">Transcription regulation</keyword>
<dbReference type="AlphaFoldDB" id="E0RRZ3"/>
<evidence type="ECO:0000256" key="2">
    <source>
        <dbReference type="ARBA" id="ARBA00023125"/>
    </source>
</evidence>
<dbReference type="SUPFAM" id="SSF46689">
    <property type="entry name" value="Homeodomain-like"/>
    <property type="match status" value="2"/>
</dbReference>
<evidence type="ECO:0000256" key="4">
    <source>
        <dbReference type="PROSITE-ProRule" id="PRU00169"/>
    </source>
</evidence>
<evidence type="ECO:0000259" key="5">
    <source>
        <dbReference type="PROSITE" id="PS01124"/>
    </source>
</evidence>
<dbReference type="Gene3D" id="3.40.50.2300">
    <property type="match status" value="1"/>
</dbReference>
<dbReference type="PANTHER" id="PTHR43280">
    <property type="entry name" value="ARAC-FAMILY TRANSCRIPTIONAL REGULATOR"/>
    <property type="match status" value="1"/>
</dbReference>
<dbReference type="InterPro" id="IPR018060">
    <property type="entry name" value="HTH_AraC"/>
</dbReference>
<dbReference type="Pfam" id="PF00072">
    <property type="entry name" value="Response_reg"/>
    <property type="match status" value="1"/>
</dbReference>
<dbReference type="eggNOG" id="COG4977">
    <property type="taxonomic scope" value="Bacteria"/>
</dbReference>
<protein>
    <recommendedName>
        <fullName evidence="9">Two component transcriptional regulator, AraC family</fullName>
    </recommendedName>
</protein>
<feature type="modified residue" description="4-aspartylphosphate" evidence="4">
    <location>
        <position position="55"/>
    </location>
</feature>
<reference evidence="7 8" key="2">
    <citation type="journal article" date="2010" name="J. Bacteriol.">
        <title>Genome sequence of the polysaccharide-degrading, thermophilic anaerobe Spirochaeta thermophila DSM 6192.</title>
        <authorList>
            <person name="Angelov A."/>
            <person name="Liebl S."/>
            <person name="Ballschmiter M."/>
            <person name="Bomeke M."/>
            <person name="Lehmann R."/>
            <person name="Liesegang H."/>
            <person name="Daniel R."/>
            <person name="Liebl W."/>
        </authorList>
    </citation>
    <scope>NUCLEOTIDE SEQUENCE [LARGE SCALE GENOMIC DNA]</scope>
    <source>
        <strain evidence="8">ATCC 49972 / DSM 6192 / RI 19.B1</strain>
    </source>
</reference>
<dbReference type="SMART" id="SM00342">
    <property type="entry name" value="HTH_ARAC"/>
    <property type="match status" value="1"/>
</dbReference>
<feature type="domain" description="HTH araC/xylS-type" evidence="5">
    <location>
        <begin position="378"/>
        <end position="475"/>
    </location>
</feature>
<dbReference type="InterPro" id="IPR009057">
    <property type="entry name" value="Homeodomain-like_sf"/>
</dbReference>
<dbReference type="SUPFAM" id="SSF52172">
    <property type="entry name" value="CheY-like"/>
    <property type="match status" value="1"/>
</dbReference>
<dbReference type="GO" id="GO:0043565">
    <property type="term" value="F:sequence-specific DNA binding"/>
    <property type="evidence" value="ECO:0007669"/>
    <property type="project" value="InterPro"/>
</dbReference>
<dbReference type="eggNOG" id="COG4753">
    <property type="taxonomic scope" value="Bacteria"/>
</dbReference>
<dbReference type="RefSeq" id="WP_013313621.1">
    <property type="nucleotide sequence ID" value="NC_014484.1"/>
</dbReference>
<dbReference type="GO" id="GO:0000160">
    <property type="term" value="P:phosphorelay signal transduction system"/>
    <property type="evidence" value="ECO:0007669"/>
    <property type="project" value="InterPro"/>
</dbReference>
<accession>E0RRZ3</accession>
<dbReference type="InterPro" id="IPR011006">
    <property type="entry name" value="CheY-like_superfamily"/>
</dbReference>
<organism evidence="7 8">
    <name type="scientific">Winmispira thermophila (strain ATCC 49972 / DSM 6192 / RI 19.B1)</name>
    <name type="common">Spirochaeta thermophila</name>
    <dbReference type="NCBI Taxonomy" id="665571"/>
    <lineage>
        <taxon>Bacteria</taxon>
        <taxon>Pseudomonadati</taxon>
        <taxon>Spirochaetota</taxon>
        <taxon>Spirochaetia</taxon>
        <taxon>Winmispirales</taxon>
        <taxon>Winmispiraceae</taxon>
        <taxon>Winmispira</taxon>
    </lineage>
</organism>
<evidence type="ECO:0008006" key="9">
    <source>
        <dbReference type="Google" id="ProtNLM"/>
    </source>
</evidence>
<dbReference type="HOGENOM" id="CLU_000445_5_0_12"/>
<proteinExistence type="predicted"/>
<sequence length="475" mass="54196">MRILIADDEPLARYTIRSLIEEVGHPRVECILEAADIRELKETAFSREVDIVFLDIKMPGGSGLDAMTRILRERSDILFVVVTSYADFGFAKTALELGARGYLLKPPSREEVEALLGRLEETLTRRRGERRKVLHQWFVDLHVLPHSAASSHSSLPDGIPEHPIPLFLFHPALSYPKCKEPFEAEGERLLAEGDMLLHFPSPYGVDLCLFRRDEGTVQSTLLHLVHRLPEWCPEVDPLLLVGGAASSSRDVAEFYGEAVRLLPFVALFPSERILPLRVLQDASRTLLLGDRETFETLFSIVRALVERNEVGFLDAVEHLVSRLPHLEGRILSYVEQFLRRYMGIERPASSLTAADFSSCPLASRMGMRSRDEDHDPVRRALAFVKEHYTRPLSVSMVASYLNLTPNYFSFLFHRRTGKRFSEYLMELRLIKARDFLLSGYSVKEAALAVGYASVRHFSRMYRRFFGRYPSEEARS</sequence>
<dbReference type="PaxDb" id="665571-STHERM_c08310"/>
<name>E0RRZ3_WINT6</name>
<evidence type="ECO:0000259" key="6">
    <source>
        <dbReference type="PROSITE" id="PS50110"/>
    </source>
</evidence>
<keyword evidence="2" id="KW-0238">DNA-binding</keyword>
<dbReference type="SMART" id="SM00448">
    <property type="entry name" value="REC"/>
    <property type="match status" value="1"/>
</dbReference>
<dbReference type="Gene3D" id="1.10.10.60">
    <property type="entry name" value="Homeodomain-like"/>
    <property type="match status" value="2"/>
</dbReference>
<dbReference type="InterPro" id="IPR001789">
    <property type="entry name" value="Sig_transdc_resp-reg_receiver"/>
</dbReference>
<dbReference type="PROSITE" id="PS50110">
    <property type="entry name" value="RESPONSE_REGULATORY"/>
    <property type="match status" value="1"/>
</dbReference>
<evidence type="ECO:0000256" key="3">
    <source>
        <dbReference type="ARBA" id="ARBA00023163"/>
    </source>
</evidence>
<feature type="domain" description="Response regulatory" evidence="6">
    <location>
        <begin position="2"/>
        <end position="120"/>
    </location>
</feature>
<keyword evidence="4" id="KW-0597">Phosphoprotein</keyword>
<dbReference type="KEGG" id="sta:STHERM_c08310"/>
<dbReference type="EMBL" id="CP001698">
    <property type="protein sequence ID" value="ADN01780.1"/>
    <property type="molecule type" value="Genomic_DNA"/>
</dbReference>
<keyword evidence="3" id="KW-0804">Transcription</keyword>
<dbReference type="Proteomes" id="UP000001296">
    <property type="component" value="Chromosome"/>
</dbReference>
<evidence type="ECO:0000313" key="8">
    <source>
        <dbReference type="Proteomes" id="UP000001296"/>
    </source>
</evidence>
<dbReference type="PROSITE" id="PS01124">
    <property type="entry name" value="HTH_ARAC_FAMILY_2"/>
    <property type="match status" value="1"/>
</dbReference>
<evidence type="ECO:0000313" key="7">
    <source>
        <dbReference type="EMBL" id="ADN01780.1"/>
    </source>
</evidence>
<dbReference type="CDD" id="cd17536">
    <property type="entry name" value="REC_YesN-like"/>
    <property type="match status" value="1"/>
</dbReference>
<gene>
    <name evidence="7" type="ordered locus">STHERM_c08310</name>
</gene>